<dbReference type="OrthoDB" id="362700at2"/>
<keyword evidence="2" id="KW-1185">Reference proteome</keyword>
<organism evidence="1 2">
    <name type="scientific">Sedimentibacter saalensis</name>
    <dbReference type="NCBI Taxonomy" id="130788"/>
    <lineage>
        <taxon>Bacteria</taxon>
        <taxon>Bacillati</taxon>
        <taxon>Bacillota</taxon>
        <taxon>Tissierellia</taxon>
        <taxon>Sedimentibacter</taxon>
    </lineage>
</organism>
<evidence type="ECO:0000313" key="2">
    <source>
        <dbReference type="Proteomes" id="UP000315343"/>
    </source>
</evidence>
<dbReference type="EMBL" id="VLKH01000008">
    <property type="protein sequence ID" value="TWH78762.1"/>
    <property type="molecule type" value="Genomic_DNA"/>
</dbReference>
<evidence type="ECO:0000313" key="1">
    <source>
        <dbReference type="EMBL" id="TWH78762.1"/>
    </source>
</evidence>
<accession>A0A562J6D4</accession>
<evidence type="ECO:0008006" key="3">
    <source>
        <dbReference type="Google" id="ProtNLM"/>
    </source>
</evidence>
<gene>
    <name evidence="1" type="ORF">LY60_02791</name>
</gene>
<dbReference type="Proteomes" id="UP000315343">
    <property type="component" value="Unassembled WGS sequence"/>
</dbReference>
<dbReference type="AlphaFoldDB" id="A0A562J6D4"/>
<sequence length="267" mass="30562">MGTWGVKIFDDDEACDVRDDYRERIITGQTDVEAETGIINEYSEDPEQSFWLPLAITQWKVGRLSELVKKNALASIDRELDSLHEYWKKEAISKRKKELLHARETLCSEMPARKKLKKPFGAWKCPWPLGSVLQYKILYPKDDNPIYNQYVLLQVIGISETKPGKIPYEVIAVRLFNWHSSVSPCDILDEILSNPPELVDFLTRGGTRKETHSIAPLPHMIKENDIKCTSKEPLSGADVIAKPVYSPTNSTFEELISRTLLAEMDRK</sequence>
<dbReference type="RefSeq" id="WP_145084875.1">
    <property type="nucleotide sequence ID" value="NZ_VLKH01000008.1"/>
</dbReference>
<name>A0A562J6D4_9FIRM</name>
<comment type="caution">
    <text evidence="1">The sequence shown here is derived from an EMBL/GenBank/DDBJ whole genome shotgun (WGS) entry which is preliminary data.</text>
</comment>
<proteinExistence type="predicted"/>
<protein>
    <recommendedName>
        <fullName evidence="3">DUF4259 domain-containing protein</fullName>
    </recommendedName>
</protein>
<reference evidence="1 2" key="1">
    <citation type="submission" date="2019-07" db="EMBL/GenBank/DDBJ databases">
        <title>Genomic Encyclopedia of Type Strains, Phase I: the one thousand microbial genomes (KMG-I) project.</title>
        <authorList>
            <person name="Kyrpides N."/>
        </authorList>
    </citation>
    <scope>NUCLEOTIDE SEQUENCE [LARGE SCALE GENOMIC DNA]</scope>
    <source>
        <strain evidence="1 2">DSM 13558</strain>
    </source>
</reference>